<protein>
    <submittedName>
        <fullName evidence="1">Uncharacterized protein</fullName>
    </submittedName>
</protein>
<evidence type="ECO:0000313" key="1">
    <source>
        <dbReference type="EMBL" id="OWZ21049.1"/>
    </source>
</evidence>
<dbReference type="OrthoDB" id="118383at2759"/>
<dbReference type="AlphaFoldDB" id="A0A225WVG1"/>
<dbReference type="Proteomes" id="UP000198211">
    <property type="component" value="Unassembled WGS sequence"/>
</dbReference>
<organism evidence="1 2">
    <name type="scientific">Phytophthora megakarya</name>
    <dbReference type="NCBI Taxonomy" id="4795"/>
    <lineage>
        <taxon>Eukaryota</taxon>
        <taxon>Sar</taxon>
        <taxon>Stramenopiles</taxon>
        <taxon>Oomycota</taxon>
        <taxon>Peronosporomycetes</taxon>
        <taxon>Peronosporales</taxon>
        <taxon>Peronosporaceae</taxon>
        <taxon>Phytophthora</taxon>
    </lineage>
</organism>
<gene>
    <name evidence="1" type="ORF">PHMEG_0004454</name>
</gene>
<proteinExistence type="predicted"/>
<reference evidence="2" key="1">
    <citation type="submission" date="2017-03" db="EMBL/GenBank/DDBJ databases">
        <title>Phytopthora megakarya and P. palmivora, two closely related causual agents of cacao black pod achieved similar genome size and gene model numbers by different mechanisms.</title>
        <authorList>
            <person name="Ali S."/>
            <person name="Shao J."/>
            <person name="Larry D.J."/>
            <person name="Kronmiller B."/>
            <person name="Shen D."/>
            <person name="Strem M.D."/>
            <person name="Melnick R.L."/>
            <person name="Guiltinan M.J."/>
            <person name="Tyler B.M."/>
            <person name="Meinhardt L.W."/>
            <person name="Bailey B.A."/>
        </authorList>
    </citation>
    <scope>NUCLEOTIDE SEQUENCE [LARGE SCALE GENOMIC DNA]</scope>
    <source>
        <strain evidence="2">zdho120</strain>
    </source>
</reference>
<name>A0A225WVG1_9STRA</name>
<dbReference type="EMBL" id="NBNE01000263">
    <property type="protein sequence ID" value="OWZ21049.1"/>
    <property type="molecule type" value="Genomic_DNA"/>
</dbReference>
<keyword evidence="2" id="KW-1185">Reference proteome</keyword>
<sequence length="155" mass="17296">MAPNVSDGHLCGPIALFQTWMRLSSYFDDIHVDLKSMKITAEHTLLATTYTSITISSKTLRLVFPQMNSDGHGGMKGGTWSPLAQRLEGQRLIVKGSVRFDWDNVNKRVVRLLSYSDMATAMLRVVGSLEDVSYVFDGALVTPDFRLIRHSVYGV</sequence>
<accession>A0A225WVG1</accession>
<comment type="caution">
    <text evidence="1">The sequence shown here is derived from an EMBL/GenBank/DDBJ whole genome shotgun (WGS) entry which is preliminary data.</text>
</comment>
<evidence type="ECO:0000313" key="2">
    <source>
        <dbReference type="Proteomes" id="UP000198211"/>
    </source>
</evidence>